<dbReference type="AlphaFoldDB" id="A0A955L6S5"/>
<accession>A0A955L6S5</accession>
<reference evidence="2" key="1">
    <citation type="submission" date="2020-04" db="EMBL/GenBank/DDBJ databases">
        <authorList>
            <person name="Zhang T."/>
        </authorList>
    </citation>
    <scope>NUCLEOTIDE SEQUENCE</scope>
    <source>
        <strain evidence="2">HKST-UBA14</strain>
    </source>
</reference>
<keyword evidence="1" id="KW-1133">Transmembrane helix</keyword>
<organism evidence="2 3">
    <name type="scientific">Candidatus Dojkabacteria bacterium</name>
    <dbReference type="NCBI Taxonomy" id="2099670"/>
    <lineage>
        <taxon>Bacteria</taxon>
        <taxon>Candidatus Dojkabacteria</taxon>
    </lineage>
</organism>
<proteinExistence type="predicted"/>
<evidence type="ECO:0000313" key="2">
    <source>
        <dbReference type="EMBL" id="MCA9383688.1"/>
    </source>
</evidence>
<protein>
    <recommendedName>
        <fullName evidence="4">PilN domain-containing protein</fullName>
    </recommendedName>
</protein>
<keyword evidence="1" id="KW-0812">Transmembrane</keyword>
<dbReference type="Proteomes" id="UP000783287">
    <property type="component" value="Unassembled WGS sequence"/>
</dbReference>
<evidence type="ECO:0000313" key="3">
    <source>
        <dbReference type="Proteomes" id="UP000783287"/>
    </source>
</evidence>
<comment type="caution">
    <text evidence="2">The sequence shown here is derived from an EMBL/GenBank/DDBJ whole genome shotgun (WGS) entry which is preliminary data.</text>
</comment>
<keyword evidence="1" id="KW-0472">Membrane</keyword>
<feature type="transmembrane region" description="Helical" evidence="1">
    <location>
        <begin position="28"/>
        <end position="47"/>
    </location>
</feature>
<sequence>MNTFSFNLIPKKSEQEVQKEEKRDKTSVWTAILPLTGVSVWLLLVLFNGVVVDGVKANWEESIAQKENRIDTEYLAVRVQHGELVLKTKSLATLITLDIKPETLFVLTEQIFPEPEPGVRIIGYGRNDDGSFSIRLATDDYQKIAEIARRFSNYEGANLVTIESVATDPTSEDNPDEIQATIKFFINVEFIEGNA</sequence>
<gene>
    <name evidence="2" type="ORF">KC909_04935</name>
</gene>
<reference evidence="2" key="2">
    <citation type="journal article" date="2021" name="Microbiome">
        <title>Successional dynamics and alternative stable states in a saline activated sludge microbial community over 9 years.</title>
        <authorList>
            <person name="Wang Y."/>
            <person name="Ye J."/>
            <person name="Ju F."/>
            <person name="Liu L."/>
            <person name="Boyd J.A."/>
            <person name="Deng Y."/>
            <person name="Parks D.H."/>
            <person name="Jiang X."/>
            <person name="Yin X."/>
            <person name="Woodcroft B.J."/>
            <person name="Tyson G.W."/>
            <person name="Hugenholtz P."/>
            <person name="Polz M.F."/>
            <person name="Zhang T."/>
        </authorList>
    </citation>
    <scope>NUCLEOTIDE SEQUENCE</scope>
    <source>
        <strain evidence="2">HKST-UBA14</strain>
    </source>
</reference>
<name>A0A955L6S5_9BACT</name>
<dbReference type="EMBL" id="JAGQLK010000113">
    <property type="protein sequence ID" value="MCA9383688.1"/>
    <property type="molecule type" value="Genomic_DNA"/>
</dbReference>
<evidence type="ECO:0000256" key="1">
    <source>
        <dbReference type="SAM" id="Phobius"/>
    </source>
</evidence>
<evidence type="ECO:0008006" key="4">
    <source>
        <dbReference type="Google" id="ProtNLM"/>
    </source>
</evidence>